<sequence length="51" mass="5555">GQNAVQLHGGMGISDELALTHYFRRATVIGNTLGSADYHLARFARLERQAA</sequence>
<organism evidence="3 4">
    <name type="scientific">Massilia cavernae</name>
    <dbReference type="NCBI Taxonomy" id="2320864"/>
    <lineage>
        <taxon>Bacteria</taxon>
        <taxon>Pseudomonadati</taxon>
        <taxon>Pseudomonadota</taxon>
        <taxon>Betaproteobacteria</taxon>
        <taxon>Burkholderiales</taxon>
        <taxon>Oxalobacteraceae</taxon>
        <taxon>Telluria group</taxon>
        <taxon>Massilia</taxon>
    </lineage>
</organism>
<dbReference type="RefSeq" id="WP_370660957.1">
    <property type="nucleotide sequence ID" value="NZ_QYUP01000092.1"/>
</dbReference>
<dbReference type="SUPFAM" id="SSF47203">
    <property type="entry name" value="Acyl-CoA dehydrogenase C-terminal domain-like"/>
    <property type="match status" value="1"/>
</dbReference>
<comment type="caution">
    <text evidence="3">The sequence shown here is derived from an EMBL/GenBank/DDBJ whole genome shotgun (WGS) entry which is preliminary data.</text>
</comment>
<dbReference type="InterPro" id="IPR009075">
    <property type="entry name" value="AcylCo_DH/oxidase_C"/>
</dbReference>
<dbReference type="EMBL" id="QYUP01000092">
    <property type="protein sequence ID" value="RJG18828.1"/>
    <property type="molecule type" value="Genomic_DNA"/>
</dbReference>
<dbReference type="Proteomes" id="UP000284006">
    <property type="component" value="Unassembled WGS sequence"/>
</dbReference>
<accession>A0A418Y0K3</accession>
<dbReference type="Gene3D" id="1.20.140.10">
    <property type="entry name" value="Butyryl-CoA Dehydrogenase, subunit A, domain 3"/>
    <property type="match status" value="1"/>
</dbReference>
<dbReference type="GO" id="GO:0016627">
    <property type="term" value="F:oxidoreductase activity, acting on the CH-CH group of donors"/>
    <property type="evidence" value="ECO:0007669"/>
    <property type="project" value="InterPro"/>
</dbReference>
<evidence type="ECO:0000313" key="4">
    <source>
        <dbReference type="Proteomes" id="UP000284006"/>
    </source>
</evidence>
<dbReference type="Pfam" id="PF00441">
    <property type="entry name" value="Acyl-CoA_dh_1"/>
    <property type="match status" value="1"/>
</dbReference>
<reference evidence="3 4" key="1">
    <citation type="submission" date="2018-09" db="EMBL/GenBank/DDBJ databases">
        <authorList>
            <person name="Zhu H."/>
        </authorList>
    </citation>
    <scope>NUCLEOTIDE SEQUENCE [LARGE SCALE GENOMIC DNA]</scope>
    <source>
        <strain evidence="3 4">K1S02-61</strain>
    </source>
</reference>
<feature type="non-terminal residue" evidence="3">
    <location>
        <position position="1"/>
    </location>
</feature>
<evidence type="ECO:0000259" key="2">
    <source>
        <dbReference type="Pfam" id="PF00441"/>
    </source>
</evidence>
<protein>
    <submittedName>
        <fullName evidence="3">Pimeloyl-CoA dehydrogenase small subunit</fullName>
    </submittedName>
</protein>
<dbReference type="AlphaFoldDB" id="A0A418Y0K3"/>
<proteinExistence type="predicted"/>
<keyword evidence="1" id="KW-0285">Flavoprotein</keyword>
<dbReference type="InterPro" id="IPR036250">
    <property type="entry name" value="AcylCo_DH-like_C"/>
</dbReference>
<keyword evidence="4" id="KW-1185">Reference proteome</keyword>
<evidence type="ECO:0000313" key="3">
    <source>
        <dbReference type="EMBL" id="RJG18828.1"/>
    </source>
</evidence>
<name>A0A418Y0K3_9BURK</name>
<feature type="domain" description="Acyl-CoA dehydrogenase/oxidase C-terminal" evidence="2">
    <location>
        <begin position="2"/>
        <end position="45"/>
    </location>
</feature>
<gene>
    <name evidence="3" type="ORF">D3872_09575</name>
</gene>
<evidence type="ECO:0000256" key="1">
    <source>
        <dbReference type="ARBA" id="ARBA00022630"/>
    </source>
</evidence>